<protein>
    <submittedName>
        <fullName evidence="2">Uncharacterized protein</fullName>
    </submittedName>
</protein>
<feature type="transmembrane region" description="Helical" evidence="1">
    <location>
        <begin position="81"/>
        <end position="102"/>
    </location>
</feature>
<proteinExistence type="predicted"/>
<evidence type="ECO:0000256" key="1">
    <source>
        <dbReference type="SAM" id="Phobius"/>
    </source>
</evidence>
<dbReference type="Proteomes" id="UP000186666">
    <property type="component" value="Unassembled WGS sequence"/>
</dbReference>
<keyword evidence="1" id="KW-0812">Transmembrane</keyword>
<reference evidence="2 3" key="1">
    <citation type="submission" date="2017-01" db="EMBL/GenBank/DDBJ databases">
        <authorList>
            <person name="Varghese N."/>
            <person name="Submissions S."/>
        </authorList>
    </citation>
    <scope>NUCLEOTIDE SEQUENCE [LARGE SCALE GENOMIC DNA]</scope>
    <source>
        <strain evidence="2 3">ATCC 23464</strain>
    </source>
</reference>
<organism evidence="2 3">
    <name type="scientific">Paenibacillus macquariensis</name>
    <dbReference type="NCBI Taxonomy" id="948756"/>
    <lineage>
        <taxon>Bacteria</taxon>
        <taxon>Bacillati</taxon>
        <taxon>Bacillota</taxon>
        <taxon>Bacilli</taxon>
        <taxon>Bacillales</taxon>
        <taxon>Paenibacillaceae</taxon>
        <taxon>Paenibacillus</taxon>
    </lineage>
</organism>
<gene>
    <name evidence="2" type="ORF">SAMN05421578_113142</name>
</gene>
<sequence>MFIFSFWITGFFLSTNNDGAFSIIVSRWLNLVLFFRNKSSRVLLSAILLQLLLYITIIVLSVLSMIYELTIERIEFISSKIFNIFIIIYGVIIFGDLILAFLRKRK</sequence>
<keyword evidence="1" id="KW-0472">Membrane</keyword>
<name>A0ABY1K8V0_9BACL</name>
<keyword evidence="3" id="KW-1185">Reference proteome</keyword>
<accession>A0ABY1K8V0</accession>
<evidence type="ECO:0000313" key="3">
    <source>
        <dbReference type="Proteomes" id="UP000186666"/>
    </source>
</evidence>
<keyword evidence="1" id="KW-1133">Transmembrane helix</keyword>
<dbReference type="EMBL" id="FTNK01000013">
    <property type="protein sequence ID" value="SIR42509.1"/>
    <property type="molecule type" value="Genomic_DNA"/>
</dbReference>
<feature type="transmembrane region" description="Helical" evidence="1">
    <location>
        <begin position="46"/>
        <end position="69"/>
    </location>
</feature>
<evidence type="ECO:0000313" key="2">
    <source>
        <dbReference type="EMBL" id="SIR42509.1"/>
    </source>
</evidence>
<comment type="caution">
    <text evidence="2">The sequence shown here is derived from an EMBL/GenBank/DDBJ whole genome shotgun (WGS) entry which is preliminary data.</text>
</comment>